<comment type="caution">
    <text evidence="1">The sequence shown here is derived from an EMBL/GenBank/DDBJ whole genome shotgun (WGS) entry which is preliminary data.</text>
</comment>
<name>A0A433DB33_9FUNG</name>
<dbReference type="Proteomes" id="UP000268093">
    <property type="component" value="Unassembled WGS sequence"/>
</dbReference>
<keyword evidence="2" id="KW-1185">Reference proteome</keyword>
<protein>
    <submittedName>
        <fullName evidence="1">Uncharacterized protein</fullName>
    </submittedName>
</protein>
<gene>
    <name evidence="1" type="ORF">BC936DRAFT_145049</name>
</gene>
<evidence type="ECO:0000313" key="1">
    <source>
        <dbReference type="EMBL" id="RUP48039.1"/>
    </source>
</evidence>
<reference evidence="1 2" key="1">
    <citation type="journal article" date="2018" name="New Phytol.">
        <title>Phylogenomics of Endogonaceae and evolution of mycorrhizas within Mucoromycota.</title>
        <authorList>
            <person name="Chang Y."/>
            <person name="Desiro A."/>
            <person name="Na H."/>
            <person name="Sandor L."/>
            <person name="Lipzen A."/>
            <person name="Clum A."/>
            <person name="Barry K."/>
            <person name="Grigoriev I.V."/>
            <person name="Martin F.M."/>
            <person name="Stajich J.E."/>
            <person name="Smith M.E."/>
            <person name="Bonito G."/>
            <person name="Spatafora J.W."/>
        </authorList>
    </citation>
    <scope>NUCLEOTIDE SEQUENCE [LARGE SCALE GENOMIC DNA]</scope>
    <source>
        <strain evidence="1 2">GMNB39</strain>
    </source>
</reference>
<organism evidence="1 2">
    <name type="scientific">Jimgerdemannia flammicorona</name>
    <dbReference type="NCBI Taxonomy" id="994334"/>
    <lineage>
        <taxon>Eukaryota</taxon>
        <taxon>Fungi</taxon>
        <taxon>Fungi incertae sedis</taxon>
        <taxon>Mucoromycota</taxon>
        <taxon>Mucoromycotina</taxon>
        <taxon>Endogonomycetes</taxon>
        <taxon>Endogonales</taxon>
        <taxon>Endogonaceae</taxon>
        <taxon>Jimgerdemannia</taxon>
    </lineage>
</organism>
<proteinExistence type="predicted"/>
<sequence>MSTLRVSDTHRTAPLMASNRPSSPAQSAHPFLDVPLLNALLLRQLANFVLVGDHKRHGLGLERVTVHADVADKQAGFVHALELLQRNVLAVAELDQVLLAVDDGQRTILVPLANVARLEPAVGCQCLGSEVAALEVTGRDTTAADPDFALRGRVASTIASVGDVDKLDFNTGDGSADAAVGELLGGHDSAHTAKRE</sequence>
<evidence type="ECO:0000313" key="2">
    <source>
        <dbReference type="Proteomes" id="UP000268093"/>
    </source>
</evidence>
<accession>A0A433DB33</accession>
<dbReference type="EMBL" id="RBNI01003809">
    <property type="protein sequence ID" value="RUP48039.1"/>
    <property type="molecule type" value="Genomic_DNA"/>
</dbReference>